<keyword evidence="1" id="KW-1015">Disulfide bond</keyword>
<feature type="chain" id="PRO_5025632859" description="Laminin N-terminal domain-containing protein" evidence="3">
    <location>
        <begin position="20"/>
        <end position="81"/>
    </location>
</feature>
<feature type="domain" description="Laminin N-terminal" evidence="4">
    <location>
        <begin position="23"/>
        <end position="81"/>
    </location>
</feature>
<dbReference type="Pfam" id="PF00055">
    <property type="entry name" value="Laminin_N"/>
    <property type="match status" value="1"/>
</dbReference>
<accession>A0A673I5D1</accession>
<reference evidence="5" key="2">
    <citation type="submission" date="2025-09" db="UniProtKB">
        <authorList>
            <consortium name="Ensembl"/>
        </authorList>
    </citation>
    <scope>IDENTIFICATION</scope>
</reference>
<dbReference type="Ensembl" id="ENSSRHT00000034011.1">
    <property type="protein sequence ID" value="ENSSRHP00000033053.1"/>
    <property type="gene ID" value="ENSSRHG00000017002.1"/>
</dbReference>
<keyword evidence="3" id="KW-0732">Signal</keyword>
<name>A0A673I5D1_9TELE</name>
<dbReference type="AlphaFoldDB" id="A0A673I5D1"/>
<dbReference type="PROSITE" id="PS51117">
    <property type="entry name" value="LAMININ_NTER"/>
    <property type="match status" value="1"/>
</dbReference>
<evidence type="ECO:0000256" key="3">
    <source>
        <dbReference type="SAM" id="SignalP"/>
    </source>
</evidence>
<dbReference type="Proteomes" id="UP000472270">
    <property type="component" value="Unassembled WGS sequence"/>
</dbReference>
<sequence length="81" mass="9013">KNPFFLVLFRTIFLKICLQDECVGNSCYPNLGDLMVGRAAQLTASSTCGLYRPQNYCILGYLEVSCRKCNTLRGPNVSDVV</sequence>
<keyword evidence="6" id="KW-1185">Reference proteome</keyword>
<dbReference type="InterPro" id="IPR008211">
    <property type="entry name" value="Laminin_N"/>
</dbReference>
<reference evidence="5" key="1">
    <citation type="submission" date="2025-08" db="UniProtKB">
        <authorList>
            <consortium name="Ensembl"/>
        </authorList>
    </citation>
    <scope>IDENTIFICATION</scope>
</reference>
<evidence type="ECO:0000313" key="5">
    <source>
        <dbReference type="Ensembl" id="ENSSRHP00000033053.1"/>
    </source>
</evidence>
<dbReference type="Gene3D" id="2.60.120.260">
    <property type="entry name" value="Galactose-binding domain-like"/>
    <property type="match status" value="1"/>
</dbReference>
<evidence type="ECO:0000313" key="6">
    <source>
        <dbReference type="Proteomes" id="UP000472270"/>
    </source>
</evidence>
<organism evidence="5 6">
    <name type="scientific">Sinocyclocheilus rhinocerous</name>
    <dbReference type="NCBI Taxonomy" id="307959"/>
    <lineage>
        <taxon>Eukaryota</taxon>
        <taxon>Metazoa</taxon>
        <taxon>Chordata</taxon>
        <taxon>Craniata</taxon>
        <taxon>Vertebrata</taxon>
        <taxon>Euteleostomi</taxon>
        <taxon>Actinopterygii</taxon>
        <taxon>Neopterygii</taxon>
        <taxon>Teleostei</taxon>
        <taxon>Ostariophysi</taxon>
        <taxon>Cypriniformes</taxon>
        <taxon>Cyprinidae</taxon>
        <taxon>Cyprininae</taxon>
        <taxon>Sinocyclocheilus</taxon>
    </lineage>
</organism>
<evidence type="ECO:0000256" key="2">
    <source>
        <dbReference type="ARBA" id="ARBA00023292"/>
    </source>
</evidence>
<protein>
    <recommendedName>
        <fullName evidence="4">Laminin N-terminal domain-containing protein</fullName>
    </recommendedName>
</protein>
<feature type="signal peptide" evidence="3">
    <location>
        <begin position="1"/>
        <end position="19"/>
    </location>
</feature>
<evidence type="ECO:0000259" key="4">
    <source>
        <dbReference type="PROSITE" id="PS51117"/>
    </source>
</evidence>
<evidence type="ECO:0000256" key="1">
    <source>
        <dbReference type="ARBA" id="ARBA00023157"/>
    </source>
</evidence>
<keyword evidence="2" id="KW-0424">Laminin EGF-like domain</keyword>
<proteinExistence type="predicted"/>